<proteinExistence type="predicted"/>
<protein>
    <submittedName>
        <fullName evidence="1">Uncharacterized protein m076R</fullName>
    </submittedName>
</protein>
<dbReference type="EMBL" id="DQ491001">
    <property type="protein sequence ID" value="ABT13630.1"/>
    <property type="molecule type" value="Genomic_DNA"/>
</dbReference>
<organism evidence="1 2">
    <name type="scientific">Paramecium bursaria Chlorella virus MT325</name>
    <name type="common">PBCV-MT325</name>
    <dbReference type="NCBI Taxonomy" id="346932"/>
    <lineage>
        <taxon>Viruses</taxon>
        <taxon>Varidnaviria</taxon>
        <taxon>Bamfordvirae</taxon>
        <taxon>Nucleocytoviricota</taxon>
        <taxon>Megaviricetes</taxon>
        <taxon>Algavirales</taxon>
        <taxon>Phycodnaviridae</taxon>
        <taxon>Chlorovirus</taxon>
        <taxon>Chlorovirus conductrix</taxon>
        <taxon>Paramecium bursaria Chlorella virus A1</taxon>
    </lineage>
</organism>
<organismHost>
    <name type="scientific">Paramecium bursaria</name>
    <dbReference type="NCBI Taxonomy" id="74790"/>
</organismHost>
<sequence>MVFRVAIKWRPIHDWNSDILITPGPQQTIFSVTCKCDTNRVCSMGILQRHLDIECDAHIKWSVRTQHFQHGFQQLLWKISWKF</sequence>
<evidence type="ECO:0000313" key="2">
    <source>
        <dbReference type="Proteomes" id="UP000246715"/>
    </source>
</evidence>
<accession>A7ITF6</accession>
<gene>
    <name evidence="1" type="primary">m076R</name>
    <name evidence="1" type="ORF">MT325_m076R</name>
</gene>
<dbReference type="Proteomes" id="UP000246715">
    <property type="component" value="Segment"/>
</dbReference>
<name>A7ITF6_PBCVM</name>
<evidence type="ECO:0000313" key="1">
    <source>
        <dbReference type="EMBL" id="ABT13630.1"/>
    </source>
</evidence>
<reference evidence="1 2" key="1">
    <citation type="journal article" date="2007" name="Virology">
        <title>Sequence and annotation of the 314-kb MT325 and the 321-kb FR483 viruses that infect Chlorella Pbi.</title>
        <authorList>
            <person name="Fitzgerald L.A."/>
            <person name="Graves M.V."/>
            <person name="Li X."/>
            <person name="Feldblyum T."/>
            <person name="Hartigan J."/>
            <person name="Van Etten J.L."/>
        </authorList>
    </citation>
    <scope>NUCLEOTIDE SEQUENCE [LARGE SCALE GENOMIC DNA]</scope>
    <source>
        <strain evidence="1 2">MT325</strain>
    </source>
</reference>